<evidence type="ECO:0000313" key="4">
    <source>
        <dbReference type="Proteomes" id="UP000193926"/>
    </source>
</evidence>
<dbReference type="EMBL" id="JFKC01000002">
    <property type="protein sequence ID" value="OSQ52417.1"/>
    <property type="molecule type" value="Genomic_DNA"/>
</dbReference>
<dbReference type="AlphaFoldDB" id="A0A1X4NNV0"/>
<evidence type="ECO:0000313" key="3">
    <source>
        <dbReference type="EMBL" id="OSQ52417.1"/>
    </source>
</evidence>
<feature type="chain" id="PRO_5013185680" evidence="2">
    <location>
        <begin position="28"/>
        <end position="492"/>
    </location>
</feature>
<proteinExistence type="predicted"/>
<dbReference type="SUPFAM" id="SSF48452">
    <property type="entry name" value="TPR-like"/>
    <property type="match status" value="2"/>
</dbReference>
<evidence type="ECO:0000256" key="1">
    <source>
        <dbReference type="PROSITE-ProRule" id="PRU00339"/>
    </source>
</evidence>
<organism evidence="3 4">
    <name type="scientific">Marivita geojedonensis</name>
    <dbReference type="NCBI Taxonomy" id="1123756"/>
    <lineage>
        <taxon>Bacteria</taxon>
        <taxon>Pseudomonadati</taxon>
        <taxon>Pseudomonadota</taxon>
        <taxon>Alphaproteobacteria</taxon>
        <taxon>Rhodobacterales</taxon>
        <taxon>Roseobacteraceae</taxon>
        <taxon>Marivita</taxon>
    </lineage>
</organism>
<dbReference type="PROSITE" id="PS50005">
    <property type="entry name" value="TPR"/>
    <property type="match status" value="1"/>
</dbReference>
<dbReference type="RefSeq" id="WP_085635287.1">
    <property type="nucleotide sequence ID" value="NZ_JFKC01000002.1"/>
</dbReference>
<dbReference type="Proteomes" id="UP000193926">
    <property type="component" value="Unassembled WGS sequence"/>
</dbReference>
<accession>A0A1X4NNV0</accession>
<protein>
    <submittedName>
        <fullName evidence="3">Tetratricopeptide TPR_4</fullName>
    </submittedName>
</protein>
<dbReference type="PANTHER" id="PTHR45588">
    <property type="entry name" value="TPR DOMAIN-CONTAINING PROTEIN"/>
    <property type="match status" value="1"/>
</dbReference>
<dbReference type="STRING" id="1123756.MGEO_03230"/>
<feature type="repeat" description="TPR" evidence="1">
    <location>
        <begin position="448"/>
        <end position="481"/>
    </location>
</feature>
<sequence>MQIFRTRSVGLLATLIASVAIPNMGLAQGIDFPTTCLAEADDLINDGLTDLHNMMYIEAEADFTRAAEADANCAMAFWGVAMANFHPLWPGGPTPDETERGIAAAAALAKMSPESALEQAFSDAALAFYAPGHDGYRARINAWADAQVSAYEANGDSIDAAAFAALARLATAPGGPDRVKINAEVGDLLDSLHLIAPDHPGVIHYAIHAYDNPPLKGRGLRYAEIYDKTAPDAAHALHMPAHIFTRTGDWPTSIDLNRRSAEAALKVSGDIVQTHYVHAIDYMVYGHLQIGEPEKAAELVAEMMAIPNHQPSFGGAYALAASPLRLLLEEDKWAEAAALSKDMHSAIPWENFPQTVAMHSFARGLGAARSGDTESAQGAVEELDALHKTMTDRGQNYWARLTEGQILSVKAWIERAKGNDDLAISLQTEAADLEDEIGKSPVTPGHVLPARELLGDLLRETGQPEAAAEAYRKTLALSPNRARSIAALGQLG</sequence>
<dbReference type="PANTHER" id="PTHR45588:SF1">
    <property type="entry name" value="WW DOMAIN-CONTAINING PROTEIN"/>
    <property type="match status" value="1"/>
</dbReference>
<feature type="signal peptide" evidence="2">
    <location>
        <begin position="1"/>
        <end position="27"/>
    </location>
</feature>
<reference evidence="3 4" key="1">
    <citation type="submission" date="2014-03" db="EMBL/GenBank/DDBJ databases">
        <title>The draft genome sequence of Marivita geojedonensis KCTC 23882.</title>
        <authorList>
            <person name="Lai Q."/>
            <person name="Shao Z."/>
        </authorList>
    </citation>
    <scope>NUCLEOTIDE SEQUENCE [LARGE SCALE GENOMIC DNA]</scope>
    <source>
        <strain evidence="3 4">DPG-138</strain>
    </source>
</reference>
<dbReference type="Gene3D" id="1.25.40.10">
    <property type="entry name" value="Tetratricopeptide repeat domain"/>
    <property type="match status" value="1"/>
</dbReference>
<comment type="caution">
    <text evidence="3">The sequence shown here is derived from an EMBL/GenBank/DDBJ whole genome shotgun (WGS) entry which is preliminary data.</text>
</comment>
<dbReference type="InterPro" id="IPR011990">
    <property type="entry name" value="TPR-like_helical_dom_sf"/>
</dbReference>
<keyword evidence="2" id="KW-0732">Signal</keyword>
<evidence type="ECO:0000256" key="2">
    <source>
        <dbReference type="SAM" id="SignalP"/>
    </source>
</evidence>
<keyword evidence="1" id="KW-0802">TPR repeat</keyword>
<name>A0A1X4NNV0_9RHOB</name>
<keyword evidence="4" id="KW-1185">Reference proteome</keyword>
<gene>
    <name evidence="3" type="ORF">MGEO_03230</name>
</gene>
<dbReference type="OrthoDB" id="9778494at2"/>
<dbReference type="InterPro" id="IPR019734">
    <property type="entry name" value="TPR_rpt"/>
</dbReference>